<evidence type="ECO:0000256" key="14">
    <source>
        <dbReference type="ARBA" id="ARBA00023125"/>
    </source>
</evidence>
<evidence type="ECO:0000259" key="24">
    <source>
        <dbReference type="PROSITE" id="PS50160"/>
    </source>
</evidence>
<evidence type="ECO:0000256" key="11">
    <source>
        <dbReference type="ARBA" id="ARBA00022839"/>
    </source>
</evidence>
<dbReference type="GO" id="GO:0003887">
    <property type="term" value="F:DNA-directed DNA polymerase activity"/>
    <property type="evidence" value="ECO:0007669"/>
    <property type="project" value="UniProtKB-KW"/>
</dbReference>
<feature type="compositionally biased region" description="Basic and acidic residues" evidence="23">
    <location>
        <begin position="315"/>
        <end position="337"/>
    </location>
</feature>
<evidence type="ECO:0000256" key="12">
    <source>
        <dbReference type="ARBA" id="ARBA00022840"/>
    </source>
</evidence>
<evidence type="ECO:0000256" key="17">
    <source>
        <dbReference type="ARBA" id="ARBA00023211"/>
    </source>
</evidence>
<keyword evidence="10" id="KW-0378">Hydrolase</keyword>
<dbReference type="NCBIfam" id="TIGR02779">
    <property type="entry name" value="NHEJ_ligase_lig"/>
    <property type="match status" value="1"/>
</dbReference>
<evidence type="ECO:0000256" key="5">
    <source>
        <dbReference type="ARBA" id="ARBA00022695"/>
    </source>
</evidence>
<evidence type="ECO:0000256" key="16">
    <source>
        <dbReference type="ARBA" id="ARBA00023204"/>
    </source>
</evidence>
<keyword evidence="15" id="KW-0233">DNA recombination</keyword>
<dbReference type="InterPro" id="IPR052171">
    <property type="entry name" value="NHEJ_LigD"/>
</dbReference>
<dbReference type="KEGG" id="huw:FPZ11_01545"/>
<keyword evidence="7" id="KW-0479">Metal-binding</keyword>
<dbReference type="NCBIfam" id="TIGR02778">
    <property type="entry name" value="ligD_pol"/>
    <property type="match status" value="1"/>
</dbReference>
<evidence type="ECO:0000256" key="21">
    <source>
        <dbReference type="ARBA" id="ARBA00049981"/>
    </source>
</evidence>
<comment type="similarity">
    <text evidence="22">In the N-terminal section; belongs to the LigD polymerase family.</text>
</comment>
<comment type="catalytic activity">
    <reaction evidence="20">
        <text>ATP + (deoxyribonucleotide)n-3'-hydroxyl + 5'-phospho-(deoxyribonucleotide)m = (deoxyribonucleotide)n+m + AMP + diphosphate.</text>
        <dbReference type="EC" id="6.5.1.1"/>
    </reaction>
</comment>
<evidence type="ECO:0000256" key="13">
    <source>
        <dbReference type="ARBA" id="ARBA00022932"/>
    </source>
</evidence>
<reference evidence="25 26" key="1">
    <citation type="submission" date="2019-07" db="EMBL/GenBank/DDBJ databases">
        <title>Full genome sequence of Humibacter sp. WJ7-1.</title>
        <authorList>
            <person name="Im W.-T."/>
        </authorList>
    </citation>
    <scope>NUCLEOTIDE SEQUENCE [LARGE SCALE GENOMIC DNA]</scope>
    <source>
        <strain evidence="25 26">WJ7-1</strain>
    </source>
</reference>
<keyword evidence="3 25" id="KW-0436">Ligase</keyword>
<gene>
    <name evidence="25" type="ORF">FPZ11_01545</name>
</gene>
<dbReference type="CDD" id="cd07971">
    <property type="entry name" value="OBF_DNA_ligase_LigD"/>
    <property type="match status" value="1"/>
</dbReference>
<dbReference type="PANTHER" id="PTHR42705:SF2">
    <property type="entry name" value="BIFUNCTIONAL NON-HOMOLOGOUS END JOINING PROTEIN LIGD"/>
    <property type="match status" value="1"/>
</dbReference>
<dbReference type="InterPro" id="IPR012310">
    <property type="entry name" value="DNA_ligase_ATP-dep_cent"/>
</dbReference>
<dbReference type="Gene3D" id="2.40.50.140">
    <property type="entry name" value="Nucleic acid-binding proteins"/>
    <property type="match status" value="1"/>
</dbReference>
<keyword evidence="8" id="KW-0547">Nucleotide-binding</keyword>
<dbReference type="GO" id="GO:0004527">
    <property type="term" value="F:exonuclease activity"/>
    <property type="evidence" value="ECO:0007669"/>
    <property type="project" value="UniProtKB-KW"/>
</dbReference>
<keyword evidence="17" id="KW-0464">Manganese</keyword>
<keyword evidence="5" id="KW-0548">Nucleotidyltransferase</keyword>
<evidence type="ECO:0000256" key="4">
    <source>
        <dbReference type="ARBA" id="ARBA00022679"/>
    </source>
</evidence>
<keyword evidence="4" id="KW-0808">Transferase</keyword>
<evidence type="ECO:0000256" key="1">
    <source>
        <dbReference type="ARBA" id="ARBA00001936"/>
    </source>
</evidence>
<evidence type="ECO:0000256" key="7">
    <source>
        <dbReference type="ARBA" id="ARBA00022723"/>
    </source>
</evidence>
<name>A0A5B8M140_9MICO</name>
<protein>
    <recommendedName>
        <fullName evidence="2">DNA ligase (ATP)</fullName>
        <ecNumber evidence="2">6.5.1.1</ecNumber>
    </recommendedName>
    <alternativeName>
        <fullName evidence="19">NHEJ DNA polymerase</fullName>
    </alternativeName>
</protein>
<keyword evidence="16" id="KW-0234">DNA repair</keyword>
<dbReference type="Pfam" id="PF04679">
    <property type="entry name" value="DNA_ligase_A_C"/>
    <property type="match status" value="1"/>
</dbReference>
<dbReference type="InterPro" id="IPR012340">
    <property type="entry name" value="NA-bd_OB-fold"/>
</dbReference>
<dbReference type="SUPFAM" id="SSF50249">
    <property type="entry name" value="Nucleic acid-binding proteins"/>
    <property type="match status" value="1"/>
</dbReference>
<proteinExistence type="inferred from homology"/>
<dbReference type="InterPro" id="IPR012309">
    <property type="entry name" value="DNA_ligase_ATP-dep_C"/>
</dbReference>
<comment type="cofactor">
    <cofactor evidence="1">
        <name>Mn(2+)</name>
        <dbReference type="ChEBI" id="CHEBI:29035"/>
    </cofactor>
</comment>
<comment type="similarity">
    <text evidence="21">In the C-terminal section; belongs to the ATP-dependent DNA ligase family.</text>
</comment>
<dbReference type="GO" id="GO:0046872">
    <property type="term" value="F:metal ion binding"/>
    <property type="evidence" value="ECO:0007669"/>
    <property type="project" value="UniProtKB-KW"/>
</dbReference>
<dbReference type="GO" id="GO:0006310">
    <property type="term" value="P:DNA recombination"/>
    <property type="evidence" value="ECO:0007669"/>
    <property type="project" value="UniProtKB-KW"/>
</dbReference>
<evidence type="ECO:0000256" key="18">
    <source>
        <dbReference type="ARBA" id="ARBA00023268"/>
    </source>
</evidence>
<dbReference type="Gene3D" id="3.90.920.10">
    <property type="entry name" value="DNA primase, PRIM domain"/>
    <property type="match status" value="1"/>
</dbReference>
<evidence type="ECO:0000256" key="6">
    <source>
        <dbReference type="ARBA" id="ARBA00022722"/>
    </source>
</evidence>
<dbReference type="Pfam" id="PF01068">
    <property type="entry name" value="DNA_ligase_A_M"/>
    <property type="match status" value="1"/>
</dbReference>
<dbReference type="Gene3D" id="3.30.470.30">
    <property type="entry name" value="DNA ligase/mRNA capping enzyme"/>
    <property type="match status" value="1"/>
</dbReference>
<dbReference type="PROSITE" id="PS50160">
    <property type="entry name" value="DNA_LIGASE_A3"/>
    <property type="match status" value="1"/>
</dbReference>
<evidence type="ECO:0000256" key="2">
    <source>
        <dbReference type="ARBA" id="ARBA00012727"/>
    </source>
</evidence>
<dbReference type="NCBIfam" id="TIGR02777">
    <property type="entry name" value="LigD_PE_dom"/>
    <property type="match status" value="1"/>
</dbReference>
<keyword evidence="9" id="KW-0227">DNA damage</keyword>
<dbReference type="Gene3D" id="3.30.1490.70">
    <property type="match status" value="1"/>
</dbReference>
<evidence type="ECO:0000256" key="15">
    <source>
        <dbReference type="ARBA" id="ARBA00023172"/>
    </source>
</evidence>
<evidence type="ECO:0000256" key="19">
    <source>
        <dbReference type="ARBA" id="ARBA00029943"/>
    </source>
</evidence>
<dbReference type="GO" id="GO:0003677">
    <property type="term" value="F:DNA binding"/>
    <property type="evidence" value="ECO:0007669"/>
    <property type="project" value="UniProtKB-KW"/>
</dbReference>
<keyword evidence="12" id="KW-0067">ATP-binding</keyword>
<dbReference type="GO" id="GO:0005524">
    <property type="term" value="F:ATP binding"/>
    <property type="evidence" value="ECO:0007669"/>
    <property type="project" value="UniProtKB-KW"/>
</dbReference>
<dbReference type="Pfam" id="PF13298">
    <property type="entry name" value="LigD_N"/>
    <property type="match status" value="1"/>
</dbReference>
<dbReference type="GO" id="GO:0006281">
    <property type="term" value="P:DNA repair"/>
    <property type="evidence" value="ECO:0007669"/>
    <property type="project" value="UniProtKB-KW"/>
</dbReference>
<feature type="domain" description="ATP-dependent DNA ligase family profile" evidence="24">
    <location>
        <begin position="595"/>
        <end position="720"/>
    </location>
</feature>
<dbReference type="EC" id="6.5.1.1" evidence="2"/>
<dbReference type="InterPro" id="IPR014146">
    <property type="entry name" value="LigD_ligase_dom"/>
</dbReference>
<dbReference type="InterPro" id="IPR014144">
    <property type="entry name" value="LigD_PE_domain"/>
</dbReference>
<keyword evidence="6" id="KW-0540">Nuclease</keyword>
<dbReference type="CDD" id="cd07906">
    <property type="entry name" value="Adenylation_DNA_ligase_LigD_LigC"/>
    <property type="match status" value="1"/>
</dbReference>
<dbReference type="InterPro" id="IPR014145">
    <property type="entry name" value="LigD_pol_dom"/>
</dbReference>
<dbReference type="InterPro" id="IPR033649">
    <property type="entry name" value="MtLigD_Pol-like"/>
</dbReference>
<evidence type="ECO:0000256" key="10">
    <source>
        <dbReference type="ARBA" id="ARBA00022801"/>
    </source>
</evidence>
<keyword evidence="18" id="KW-0511">Multifunctional enzyme</keyword>
<keyword evidence="26" id="KW-1185">Reference proteome</keyword>
<dbReference type="OrthoDB" id="9802472at2"/>
<dbReference type="AlphaFoldDB" id="A0A5B8M140"/>
<dbReference type="SUPFAM" id="SSF56091">
    <property type="entry name" value="DNA ligase/mRNA capping enzyme, catalytic domain"/>
    <property type="match status" value="1"/>
</dbReference>
<keyword evidence="11" id="KW-0269">Exonuclease</keyword>
<evidence type="ECO:0000256" key="22">
    <source>
        <dbReference type="ARBA" id="ARBA00049990"/>
    </source>
</evidence>
<evidence type="ECO:0000256" key="23">
    <source>
        <dbReference type="SAM" id="MobiDB-lite"/>
    </source>
</evidence>
<sequence>MGATKTDDTARTSGPQVVEVDGHRLKLTNLDKVLYPATGTTKADVLAYYAQIAPLLIGHAHDRPATRKRWVNGVGTAEHPEQAFFQKNLDEGTPDWVPRVSIQHKDHANVYPLVNEPAVLAWFGQIAALEIHVPQWQVGPRGARRNPDRLVLDLDPGEGVGLRECAQVAAWARDILADMGLEPVPVTSGSKGIHLYARLDGAQTSDQASAVARELARALEADHRDEVISTMKRVDRAGKVFIDWSQNNAGKTTVAPYSLRGREHPTVAAPRTWRELASPKLRQLGYAEVLDRVEKKGDPLADASTASTKQGGDAHGAEKSADRDRLTVYRSKRDAAKTPEPVPAGTPATTSGRSFVIQKHAARRLHYDFRLERDGVLVSWALPKGVPETTKQNHLAVHVEDHPLDYGGFEGDIPHGEYGAGHVDIWDSGVYDLEKWREGEEVIVTLHPSHDGGLGGKPVKVALIHTGGSGGRGAKDEKNWLIHRMAVDRVRKDYSPMLATLGSQQQLEHDEARWAFEGKWDGIRAIAYVHDGAVRLVTRSGNDVTAQYPELTGIADSVRSPVVLDGEIVALNDGRPDFGLLQQRMNLQNEAEISRVASRVPVRYYAFDVLELDGHDITGAEYEVRRAALEHVLTDRHRGVAQVPDAVEGPIGAAMDRSRRDGLEGIVAKELRSTYAAGKRSASWIKVKHHGTQEVVIGGWKPGEGRRENGVGSLLMGIPNGDALTYVGKVGTGFGDAELDEIARRLGAVEATRSPFDDVPATDARGVHWVTPTLVGEVEFAEWTKGGRLRQPSWRGWRTDKEPKDVVRES</sequence>
<dbReference type="Proteomes" id="UP000320216">
    <property type="component" value="Chromosome"/>
</dbReference>
<dbReference type="CDD" id="cd04863">
    <property type="entry name" value="MtLigD_Pol_like"/>
    <property type="match status" value="1"/>
</dbReference>
<evidence type="ECO:0000256" key="9">
    <source>
        <dbReference type="ARBA" id="ARBA00022763"/>
    </source>
</evidence>
<evidence type="ECO:0000313" key="26">
    <source>
        <dbReference type="Proteomes" id="UP000320216"/>
    </source>
</evidence>
<feature type="region of interest" description="Disordered" evidence="23">
    <location>
        <begin position="297"/>
        <end position="352"/>
    </location>
</feature>
<dbReference type="NCBIfam" id="NF007210">
    <property type="entry name" value="PRK09632.1"/>
    <property type="match status" value="1"/>
</dbReference>
<dbReference type="RefSeq" id="WP_146317789.1">
    <property type="nucleotide sequence ID" value="NZ_CP042305.1"/>
</dbReference>
<organism evidence="25 26">
    <name type="scientific">Humibacter ginsenosidimutans</name>
    <dbReference type="NCBI Taxonomy" id="2599293"/>
    <lineage>
        <taxon>Bacteria</taxon>
        <taxon>Bacillati</taxon>
        <taxon>Actinomycetota</taxon>
        <taxon>Actinomycetes</taxon>
        <taxon>Micrococcales</taxon>
        <taxon>Microbacteriaceae</taxon>
        <taxon>Humibacter</taxon>
    </lineage>
</organism>
<evidence type="ECO:0000313" key="25">
    <source>
        <dbReference type="EMBL" id="QDZ13654.1"/>
    </source>
</evidence>
<evidence type="ECO:0000256" key="20">
    <source>
        <dbReference type="ARBA" id="ARBA00034003"/>
    </source>
</evidence>
<accession>A0A5B8M140</accession>
<dbReference type="GO" id="GO:0003910">
    <property type="term" value="F:DNA ligase (ATP) activity"/>
    <property type="evidence" value="ECO:0007669"/>
    <property type="project" value="UniProtKB-EC"/>
</dbReference>
<keyword evidence="13" id="KW-0239">DNA-directed DNA polymerase</keyword>
<evidence type="ECO:0000256" key="3">
    <source>
        <dbReference type="ARBA" id="ARBA00022598"/>
    </source>
</evidence>
<evidence type="ECO:0000256" key="8">
    <source>
        <dbReference type="ARBA" id="ARBA00022741"/>
    </source>
</evidence>
<dbReference type="PANTHER" id="PTHR42705">
    <property type="entry name" value="BIFUNCTIONAL NON-HOMOLOGOUS END JOINING PROTEIN LIGD"/>
    <property type="match status" value="1"/>
</dbReference>
<dbReference type="Pfam" id="PF21686">
    <property type="entry name" value="LigD_Prim-Pol"/>
    <property type="match status" value="1"/>
</dbReference>
<dbReference type="EMBL" id="CP042305">
    <property type="protein sequence ID" value="QDZ13654.1"/>
    <property type="molecule type" value="Genomic_DNA"/>
</dbReference>
<keyword evidence="14" id="KW-0238">DNA-binding</keyword>